<dbReference type="Gene3D" id="3.40.50.2000">
    <property type="entry name" value="Glycogen Phosphorylase B"/>
    <property type="match status" value="2"/>
</dbReference>
<comment type="caution">
    <text evidence="3">The sequence shown here is derived from an EMBL/GenBank/DDBJ whole genome shotgun (WGS) entry which is preliminary data.</text>
</comment>
<dbReference type="PANTHER" id="PTHR12526">
    <property type="entry name" value="GLYCOSYLTRANSFERASE"/>
    <property type="match status" value="1"/>
</dbReference>
<keyword evidence="3" id="KW-0808">Transferase</keyword>
<organism evidence="3 4">
    <name type="scientific">Bacillus pumilus</name>
    <name type="common">Bacillus mesentericus</name>
    <dbReference type="NCBI Taxonomy" id="1408"/>
    <lineage>
        <taxon>Bacteria</taxon>
        <taxon>Bacillati</taxon>
        <taxon>Bacillota</taxon>
        <taxon>Bacilli</taxon>
        <taxon>Bacillales</taxon>
        <taxon>Bacillaceae</taxon>
        <taxon>Bacillus</taxon>
    </lineage>
</organism>
<reference evidence="3 4" key="1">
    <citation type="submission" date="2017-06" db="EMBL/GenBank/DDBJ databases">
        <title>Draft Genome Sequence of Bacillus sp Strain 36R Isolated from saline sediment at Atanasia, Sonora, Mexico.</title>
        <authorList>
            <person name="Sanchez Diaz R."/>
            <person name="Quiroz Macias M.E."/>
            <person name="Ibarra Gamez J.C."/>
            <person name="Enciso Ibarra J."/>
            <person name="Gomez Gil B."/>
            <person name="Galaviz Silva L."/>
        </authorList>
    </citation>
    <scope>NUCLEOTIDE SEQUENCE [LARGE SCALE GENOMIC DNA]</scope>
    <source>
        <strain evidence="3 4">36R_ATNSAL</strain>
    </source>
</reference>
<evidence type="ECO:0000259" key="2">
    <source>
        <dbReference type="Pfam" id="PF09318"/>
    </source>
</evidence>
<sequence>MDNDERLRVLIQKWFNKHRRKTLKNNQSQPQPHLQIPDMEYYFITGKIKENYGGMTKSLLLRAKLFGLKNISSHFLTFSYDPEFSRKVKGIIAKQKVNPKMTKIQNMYVDFLIPNSKPEEQYQPSHLADNINEVVFDHEDPSIRFIRDEQTNQIEMIEFFHQNQHMEKREEYNTQGQLHKVSYFSQETGKVYQELFIYQHTHIYMKKEYVDLEEESKNKLKEMIWYAQEGIKTFKNEKALRQEWLMNIQYKSDRKKLFLVDSRKQDKYVFQLKKRSSSYYSAIIHSKHYETEKTALRSDYNELFSQIRKQKVDAVFFITEEQKTDVVKQFGHQNIFFLTPHTLDRSSHQVQDHYMADPHKVLMMARLTKIKNVIDAIRSFQFVIKEVPSARLEIFGSGPQEKQLKQEIKQLNLEKNVFLKGFTQHPDVEFRTARMSISTSVFEGCPLSIMESIVNNCPVITYNYDYGASTLVKNDFNGFVVEQYEVKQLANKIIELLKNDEQYQIFSENCQEIAERYSISNYYQYWVTALHKMLEVREKRDHIQRMMKPIHFKLIDISSKHHVLSLDLQMEGVIENRKKVILELVGYDRDNHAELFSKNVEDLKVSFPIGHAFIKAALQRNKTKYVDFYIRMRDEEFNEITQRLPIAEHLLNEKGVSKIDGVSYKTIKGNYSWKVNK</sequence>
<dbReference type="Pfam" id="PF00534">
    <property type="entry name" value="Glycos_transf_1"/>
    <property type="match status" value="1"/>
</dbReference>
<dbReference type="EMBL" id="NKHG01000112">
    <property type="protein sequence ID" value="PCK19615.1"/>
    <property type="molecule type" value="Genomic_DNA"/>
</dbReference>
<protein>
    <submittedName>
        <fullName evidence="3">UDP-glucose--polyglycerol phosphate alpha-glucosyltransferase</fullName>
    </submittedName>
</protein>
<feature type="domain" description="Glycosyl transferase family 1" evidence="1">
    <location>
        <begin position="357"/>
        <end position="511"/>
    </location>
</feature>
<evidence type="ECO:0000259" key="1">
    <source>
        <dbReference type="Pfam" id="PF00534"/>
    </source>
</evidence>
<dbReference type="SUPFAM" id="SSF53756">
    <property type="entry name" value="UDP-Glycosyltransferase/glycogen phosphorylase"/>
    <property type="match status" value="1"/>
</dbReference>
<dbReference type="Proteomes" id="UP000228754">
    <property type="component" value="Unassembled WGS sequence"/>
</dbReference>
<proteinExistence type="predicted"/>
<dbReference type="OrthoDB" id="570545at2"/>
<evidence type="ECO:0000313" key="4">
    <source>
        <dbReference type="Proteomes" id="UP000228754"/>
    </source>
</evidence>
<dbReference type="InterPro" id="IPR001296">
    <property type="entry name" value="Glyco_trans_1"/>
</dbReference>
<name>A0A2A5IQL2_BACPU</name>
<dbReference type="PANTHER" id="PTHR12526:SF630">
    <property type="entry name" value="GLYCOSYLTRANSFERASE"/>
    <property type="match status" value="1"/>
</dbReference>
<feature type="domain" description="Glycosyl transferase 1" evidence="2">
    <location>
        <begin position="42"/>
        <end position="227"/>
    </location>
</feature>
<accession>A0A2A5IQL2</accession>
<dbReference type="InterPro" id="IPR015397">
    <property type="entry name" value="Glyco_trans_A_1"/>
</dbReference>
<dbReference type="AlphaFoldDB" id="A0A2A5IQL2"/>
<gene>
    <name evidence="3" type="ORF">CEY02_16500</name>
</gene>
<evidence type="ECO:0000313" key="3">
    <source>
        <dbReference type="EMBL" id="PCK19615.1"/>
    </source>
</evidence>
<dbReference type="GO" id="GO:0016757">
    <property type="term" value="F:glycosyltransferase activity"/>
    <property type="evidence" value="ECO:0007669"/>
    <property type="project" value="InterPro"/>
</dbReference>
<dbReference type="Pfam" id="PF09318">
    <property type="entry name" value="Glyco_trans_A_1"/>
    <property type="match status" value="1"/>
</dbReference>